<protein>
    <recommendedName>
        <fullName evidence="10">Suppressor of forked domain-containing protein</fullName>
    </recommendedName>
</protein>
<feature type="compositionally biased region" description="Low complexity" evidence="7">
    <location>
        <begin position="687"/>
        <end position="698"/>
    </location>
</feature>
<feature type="region of interest" description="Disordered" evidence="7">
    <location>
        <begin position="655"/>
        <end position="732"/>
    </location>
</feature>
<feature type="region of interest" description="Disordered" evidence="7">
    <location>
        <begin position="242"/>
        <end position="275"/>
    </location>
</feature>
<dbReference type="PANTHER" id="PTHR17204:SF5">
    <property type="entry name" value="PRE-MRNA-PROCESSING FACTOR 39"/>
    <property type="match status" value="1"/>
</dbReference>
<dbReference type="FunFam" id="1.25.40.10:FF:000064">
    <property type="entry name" value="Putative pre-mrna-processing factor 39"/>
    <property type="match status" value="1"/>
</dbReference>
<keyword evidence="4" id="KW-0508">mRNA splicing</keyword>
<gene>
    <name evidence="8" type="ORF">CBR_g40786</name>
</gene>
<organism evidence="8 9">
    <name type="scientific">Chara braunii</name>
    <name type="common">Braun's stonewort</name>
    <dbReference type="NCBI Taxonomy" id="69332"/>
    <lineage>
        <taxon>Eukaryota</taxon>
        <taxon>Viridiplantae</taxon>
        <taxon>Streptophyta</taxon>
        <taxon>Charophyceae</taxon>
        <taxon>Charales</taxon>
        <taxon>Characeae</taxon>
        <taxon>Chara</taxon>
    </lineage>
</organism>
<evidence type="ECO:0008006" key="10">
    <source>
        <dbReference type="Google" id="ProtNLM"/>
    </source>
</evidence>
<proteinExistence type="inferred from homology"/>
<feature type="compositionally biased region" description="Low complexity" evidence="7">
    <location>
        <begin position="655"/>
        <end position="679"/>
    </location>
</feature>
<dbReference type="EMBL" id="BFEA01000542">
    <property type="protein sequence ID" value="GBG85973.1"/>
    <property type="molecule type" value="Genomic_DNA"/>
</dbReference>
<name>A0A388LUR0_CHABU</name>
<evidence type="ECO:0000256" key="1">
    <source>
        <dbReference type="ARBA" id="ARBA00004123"/>
    </source>
</evidence>
<feature type="region of interest" description="Disordered" evidence="7">
    <location>
        <begin position="581"/>
        <end position="606"/>
    </location>
</feature>
<comment type="caution">
    <text evidence="8">The sequence shown here is derived from an EMBL/GenBank/DDBJ whole genome shotgun (WGS) entry which is preliminary data.</text>
</comment>
<comment type="subcellular location">
    <subcellularLocation>
        <location evidence="1">Nucleus</location>
    </subcellularLocation>
</comment>
<dbReference type="FunFam" id="1.25.40.10:FF:000159">
    <property type="entry name" value="Tetratricopeptide repeat (TPR)-like superfamily protein"/>
    <property type="match status" value="1"/>
</dbReference>
<evidence type="ECO:0000256" key="5">
    <source>
        <dbReference type="ARBA" id="ARBA00023242"/>
    </source>
</evidence>
<keyword evidence="9" id="KW-1185">Reference proteome</keyword>
<evidence type="ECO:0000256" key="3">
    <source>
        <dbReference type="ARBA" id="ARBA00022737"/>
    </source>
</evidence>
<feature type="compositionally biased region" description="Low complexity" evidence="7">
    <location>
        <begin position="706"/>
        <end position="732"/>
    </location>
</feature>
<dbReference type="SUPFAM" id="SSF48452">
    <property type="entry name" value="TPR-like"/>
    <property type="match status" value="2"/>
</dbReference>
<dbReference type="OMA" id="IISWANL"/>
<dbReference type="AlphaFoldDB" id="A0A388LUR0"/>
<evidence type="ECO:0000313" key="9">
    <source>
        <dbReference type="Proteomes" id="UP000265515"/>
    </source>
</evidence>
<evidence type="ECO:0000256" key="4">
    <source>
        <dbReference type="ARBA" id="ARBA00023187"/>
    </source>
</evidence>
<sequence length="732" mass="82379">MAAMDHCAGVGHGGGEMKAETAAAGAAAAAAAAQPAAPQTPTEEDRLWSIVTANPADFTSWTLLIQEAERLDVIDKIRRVYDTFLAEFPLCYGYWKKYADHEGRHGHQEKIAEVYERAVKGVTYSVDIWMHYCTFVAEKSEDMGEIRRLFERGLDYVGTDYLAHLLWDKYLEFEYSQEEWGRVAQLYTRILLIPMQQIDRYYQSFKQYVHKQMQSGRLLSEFLTPEDIAEFEALESMAGNGQDAEGVAAGGSEADGDASGKAAEEKSTSKPRVLSEQEKLEKYLARRDEMYRVTKEQDMKIHDYEIAIRRPYFHVKPLDEMQLANWHRYLDFLEKEGNLKKVSKLYERCLIACANYSEYWIRYVDHLEGAGQLEQAEDALVRAATIFVKRRPEVHLYAARYYEKHENTAAARKHYELLCTELAVGLLEAVLKYANLERRQGNLDKAKAVFEAALEAEKSKDDPKTFVHLTMQYARFLDQVTRNTEKAREVFREAVERVPFSKALWQGFIFFETLHLQDGGMSRVQALVEQAITPSARADGSGMSVGDREEISLQFLELVDLHGDSAAVRKAEAVHKKFFPGTRKGNAESSKKRSLDNSGGSDRGSKVHKTAANMAMMTAANAVSMGGQIAYANGQQGQWGAGGYGAGVAQSFGPQQQGWQQQAPQQAAIVGHGQQQQQQWGGGYGPQGQQTYPMQQQGYGQGGGQAYRPAQQAPLQQQQQQQQQGYYQGYHQ</sequence>
<dbReference type="PANTHER" id="PTHR17204">
    <property type="entry name" value="PRE-MRNA PROCESSING PROTEIN PRP39-RELATED"/>
    <property type="match status" value="1"/>
</dbReference>
<dbReference type="GO" id="GO:0030627">
    <property type="term" value="F:pre-mRNA 5'-splice site binding"/>
    <property type="evidence" value="ECO:0007669"/>
    <property type="project" value="TreeGrafter"/>
</dbReference>
<dbReference type="GO" id="GO:0000243">
    <property type="term" value="C:commitment complex"/>
    <property type="evidence" value="ECO:0007669"/>
    <property type="project" value="TreeGrafter"/>
</dbReference>
<dbReference type="GO" id="GO:0000395">
    <property type="term" value="P:mRNA 5'-splice site recognition"/>
    <property type="evidence" value="ECO:0007669"/>
    <property type="project" value="TreeGrafter"/>
</dbReference>
<dbReference type="InterPro" id="IPR003107">
    <property type="entry name" value="HAT"/>
</dbReference>
<dbReference type="Proteomes" id="UP000265515">
    <property type="component" value="Unassembled WGS sequence"/>
</dbReference>
<dbReference type="Gene3D" id="1.25.40.10">
    <property type="entry name" value="Tetratricopeptide repeat domain"/>
    <property type="match status" value="2"/>
</dbReference>
<dbReference type="Pfam" id="PF23240">
    <property type="entry name" value="HAT_PRP39_N"/>
    <property type="match status" value="1"/>
</dbReference>
<dbReference type="Pfam" id="PF23241">
    <property type="entry name" value="HAT_PRP39_C"/>
    <property type="match status" value="1"/>
</dbReference>
<dbReference type="OrthoDB" id="10265668at2759"/>
<reference evidence="8 9" key="1">
    <citation type="journal article" date="2018" name="Cell">
        <title>The Chara Genome: Secondary Complexity and Implications for Plant Terrestrialization.</title>
        <authorList>
            <person name="Nishiyama T."/>
            <person name="Sakayama H."/>
            <person name="Vries J.D."/>
            <person name="Buschmann H."/>
            <person name="Saint-Marcoux D."/>
            <person name="Ullrich K.K."/>
            <person name="Haas F.B."/>
            <person name="Vanderstraeten L."/>
            <person name="Becker D."/>
            <person name="Lang D."/>
            <person name="Vosolsobe S."/>
            <person name="Rombauts S."/>
            <person name="Wilhelmsson P.K.I."/>
            <person name="Janitza P."/>
            <person name="Kern R."/>
            <person name="Heyl A."/>
            <person name="Rumpler F."/>
            <person name="Villalobos L.I.A.C."/>
            <person name="Clay J.M."/>
            <person name="Skokan R."/>
            <person name="Toyoda A."/>
            <person name="Suzuki Y."/>
            <person name="Kagoshima H."/>
            <person name="Schijlen E."/>
            <person name="Tajeshwar N."/>
            <person name="Catarino B."/>
            <person name="Hetherington A.J."/>
            <person name="Saltykova A."/>
            <person name="Bonnot C."/>
            <person name="Breuninger H."/>
            <person name="Symeonidi A."/>
            <person name="Radhakrishnan G.V."/>
            <person name="Van Nieuwerburgh F."/>
            <person name="Deforce D."/>
            <person name="Chang C."/>
            <person name="Karol K.G."/>
            <person name="Hedrich R."/>
            <person name="Ulvskov P."/>
            <person name="Glockner G."/>
            <person name="Delwiche C.F."/>
            <person name="Petrasek J."/>
            <person name="Van de Peer Y."/>
            <person name="Friml J."/>
            <person name="Beilby M."/>
            <person name="Dolan L."/>
            <person name="Kohara Y."/>
            <person name="Sugano S."/>
            <person name="Fujiyama A."/>
            <person name="Delaux P.-M."/>
            <person name="Quint M."/>
            <person name="TheiBen G."/>
            <person name="Hagemann M."/>
            <person name="Harholt J."/>
            <person name="Dunand C."/>
            <person name="Zachgo S."/>
            <person name="Langdale J."/>
            <person name="Maumus F."/>
            <person name="Straeten D.V.D."/>
            <person name="Gould S.B."/>
            <person name="Rensing S.A."/>
        </authorList>
    </citation>
    <scope>NUCLEOTIDE SEQUENCE [LARGE SCALE GENOMIC DNA]</scope>
    <source>
        <strain evidence="8 9">S276</strain>
    </source>
</reference>
<accession>A0A388LUR0</accession>
<dbReference type="SMART" id="SM00386">
    <property type="entry name" value="HAT"/>
    <property type="match status" value="8"/>
</dbReference>
<evidence type="ECO:0000256" key="6">
    <source>
        <dbReference type="ARBA" id="ARBA00038019"/>
    </source>
</evidence>
<feature type="compositionally biased region" description="Low complexity" evidence="7">
    <location>
        <begin position="243"/>
        <end position="261"/>
    </location>
</feature>
<dbReference type="InterPro" id="IPR059164">
    <property type="entry name" value="HAT_PRP39_C"/>
</dbReference>
<keyword evidence="5" id="KW-0539">Nucleus</keyword>
<evidence type="ECO:0000256" key="7">
    <source>
        <dbReference type="SAM" id="MobiDB-lite"/>
    </source>
</evidence>
<feature type="compositionally biased region" description="Basic and acidic residues" evidence="7">
    <location>
        <begin position="262"/>
        <end position="275"/>
    </location>
</feature>
<keyword evidence="2" id="KW-0507">mRNA processing</keyword>
<feature type="compositionally biased region" description="Basic and acidic residues" evidence="7">
    <location>
        <begin position="585"/>
        <end position="595"/>
    </location>
</feature>
<dbReference type="Gramene" id="GBG85973">
    <property type="protein sequence ID" value="GBG85973"/>
    <property type="gene ID" value="CBR_g40786"/>
</dbReference>
<comment type="similarity">
    <text evidence="6">Belongs to the PRP39 family.</text>
</comment>
<dbReference type="GO" id="GO:0071004">
    <property type="term" value="C:U2-type prespliceosome"/>
    <property type="evidence" value="ECO:0007669"/>
    <property type="project" value="TreeGrafter"/>
</dbReference>
<dbReference type="GO" id="GO:0005685">
    <property type="term" value="C:U1 snRNP"/>
    <property type="evidence" value="ECO:0007669"/>
    <property type="project" value="TreeGrafter"/>
</dbReference>
<dbReference type="STRING" id="69332.A0A388LUR0"/>
<evidence type="ECO:0000256" key="2">
    <source>
        <dbReference type="ARBA" id="ARBA00022664"/>
    </source>
</evidence>
<dbReference type="InterPro" id="IPR011990">
    <property type="entry name" value="TPR-like_helical_dom_sf"/>
</dbReference>
<keyword evidence="3" id="KW-0677">Repeat</keyword>
<evidence type="ECO:0000313" key="8">
    <source>
        <dbReference type="EMBL" id="GBG85973.1"/>
    </source>
</evidence>